<evidence type="ECO:0000313" key="4">
    <source>
        <dbReference type="EMBL" id="TBU51434.1"/>
    </source>
</evidence>
<sequence length="921" mass="105237">MVRDMHGDLTWLSLSDFVNNLLPTPQPLLSNFPPEQMSKINASLKDVIQNHNKRSNNSDRLPEDQLASDFADVINKHLLDYCVRSITPIIPVDSVSATPSSQQMWQTEMADKVPRYVMRLSPRRWDPRDDDRNVSDAALFRKDAELGKGRPNWQHQRAFFQFKQEGTHNDPFDEAQEGEAEALEERKKVWGQLSAYADQVFLYQHRAAAFSLFVIGREFRVMQWDRIGVFVSEKVDYLLRTDALVEVLLALIVMDDEGQGFDTSATLIQKGTDDYRLMDKLADVNIPFHLPVVGHEEGTPLPETLLTAPSQPLPTNTNTVMNGPSPGLVDRDTEQPTTLHIPDGGSFVFEYVLDYFRKSLTDWPRYNLTIDDDEFLVCKPFYHTRGVFGRGTRGYVAYRKRTRTFVFLKDTWRPVHENVNSEAQILDKLNKYDVCNIPTLLTAQQFDYSLSPDCKSEDPSMNEGPQTGAREGRSDEPHGVKRTHSEMEEEPTPDVWPYVHHRLAFKEVCLPLKAFQSSRQLVSVIRDAIEAHYEATSKSRVIHCDVSSGNILILPTFIASDDDDGKRVVRIRWRGILADWELSKPVSEPEQDVSRQHPKHEIRVGTWRYMSVASFWDASHIVSTADEIESFFNVLLENAIRYCSHNMELEVPSFCDDYFVRFMRRPDGTIKCPSLKVWVITQLGALEYDGVDIGFGLDGRPNNALNILFSTLLGWFKARYDVRKYENSLPSHKAPSCTTNAAAESEPPARRPRVESSKPKIGSPFPGMTFRKELAASGPIPPSEETYEEAANLKDHDAVRNLFWAVLDSGAEECEWPENEVLQDHLHVPGPPEPETEESVHDTRSIAKVFARTVPVFQTELDLFWKKRVTLSSILFCFNRYTAIVYYVVMLPIRFYPSFTHEYGPFMFQLAAHVKQSLDAL</sequence>
<feature type="region of interest" description="Disordered" evidence="1">
    <location>
        <begin position="454"/>
        <end position="493"/>
    </location>
</feature>
<dbReference type="Gene3D" id="1.10.510.10">
    <property type="entry name" value="Transferase(Phosphotransferase) domain 1"/>
    <property type="match status" value="1"/>
</dbReference>
<dbReference type="EMBL" id="ML145322">
    <property type="protein sequence ID" value="TBU51434.1"/>
    <property type="molecule type" value="Genomic_DNA"/>
</dbReference>
<dbReference type="InterPro" id="IPR011009">
    <property type="entry name" value="Kinase-like_dom_sf"/>
</dbReference>
<feature type="domain" description="DUF6533" evidence="3">
    <location>
        <begin position="857"/>
        <end position="885"/>
    </location>
</feature>
<dbReference type="AlphaFoldDB" id="A0A4Q9P9X4"/>
<dbReference type="PANTHER" id="PTHR38248:SF2">
    <property type="entry name" value="FUNK1 11"/>
    <property type="match status" value="1"/>
</dbReference>
<protein>
    <submittedName>
        <fullName evidence="4">Uncharacterized protein</fullName>
    </submittedName>
</protein>
<dbReference type="Pfam" id="PF20151">
    <property type="entry name" value="DUF6533"/>
    <property type="match status" value="1"/>
</dbReference>
<feature type="domain" description="Fungal-type protein kinase" evidence="2">
    <location>
        <begin position="184"/>
        <end position="275"/>
    </location>
</feature>
<dbReference type="SUPFAM" id="SSF56112">
    <property type="entry name" value="Protein kinase-like (PK-like)"/>
    <property type="match status" value="1"/>
</dbReference>
<dbReference type="Pfam" id="PF17667">
    <property type="entry name" value="Pkinase_fungal"/>
    <property type="match status" value="2"/>
</dbReference>
<dbReference type="Proteomes" id="UP000292082">
    <property type="component" value="Unassembled WGS sequence"/>
</dbReference>
<dbReference type="PANTHER" id="PTHR38248">
    <property type="entry name" value="FUNK1 6"/>
    <property type="match status" value="1"/>
</dbReference>
<keyword evidence="5" id="KW-1185">Reference proteome</keyword>
<evidence type="ECO:0000259" key="3">
    <source>
        <dbReference type="Pfam" id="PF20151"/>
    </source>
</evidence>
<evidence type="ECO:0000313" key="5">
    <source>
        <dbReference type="Proteomes" id="UP000292082"/>
    </source>
</evidence>
<dbReference type="InterPro" id="IPR040976">
    <property type="entry name" value="Pkinase_fungal"/>
</dbReference>
<dbReference type="InterPro" id="IPR045340">
    <property type="entry name" value="DUF6533"/>
</dbReference>
<accession>A0A4Q9P9X4</accession>
<proteinExistence type="predicted"/>
<feature type="compositionally biased region" description="Basic and acidic residues" evidence="1">
    <location>
        <begin position="747"/>
        <end position="758"/>
    </location>
</feature>
<feature type="domain" description="Fungal-type protein kinase" evidence="2">
    <location>
        <begin position="372"/>
        <end position="636"/>
    </location>
</feature>
<feature type="compositionally biased region" description="Basic and acidic residues" evidence="1">
    <location>
        <begin position="470"/>
        <end position="486"/>
    </location>
</feature>
<gene>
    <name evidence="4" type="ORF">BD310DRAFT_982607</name>
</gene>
<evidence type="ECO:0000256" key="1">
    <source>
        <dbReference type="SAM" id="MobiDB-lite"/>
    </source>
</evidence>
<reference evidence="4 5" key="1">
    <citation type="submission" date="2019-01" db="EMBL/GenBank/DDBJ databases">
        <title>Draft genome sequences of three monokaryotic isolates of the white-rot basidiomycete fungus Dichomitus squalens.</title>
        <authorList>
            <consortium name="DOE Joint Genome Institute"/>
            <person name="Lopez S.C."/>
            <person name="Andreopoulos B."/>
            <person name="Pangilinan J."/>
            <person name="Lipzen A."/>
            <person name="Riley R."/>
            <person name="Ahrendt S."/>
            <person name="Ng V."/>
            <person name="Barry K."/>
            <person name="Daum C."/>
            <person name="Grigoriev I.V."/>
            <person name="Hilden K.S."/>
            <person name="Makela M.R."/>
            <person name="de Vries R.P."/>
        </authorList>
    </citation>
    <scope>NUCLEOTIDE SEQUENCE [LARGE SCALE GENOMIC DNA]</scope>
    <source>
        <strain evidence="4 5">CBS 464.89</strain>
    </source>
</reference>
<evidence type="ECO:0000259" key="2">
    <source>
        <dbReference type="Pfam" id="PF17667"/>
    </source>
</evidence>
<name>A0A4Q9P9X4_9APHY</name>
<organism evidence="4 5">
    <name type="scientific">Dichomitus squalens</name>
    <dbReference type="NCBI Taxonomy" id="114155"/>
    <lineage>
        <taxon>Eukaryota</taxon>
        <taxon>Fungi</taxon>
        <taxon>Dikarya</taxon>
        <taxon>Basidiomycota</taxon>
        <taxon>Agaricomycotina</taxon>
        <taxon>Agaricomycetes</taxon>
        <taxon>Polyporales</taxon>
        <taxon>Polyporaceae</taxon>
        <taxon>Dichomitus</taxon>
    </lineage>
</organism>
<feature type="region of interest" description="Disordered" evidence="1">
    <location>
        <begin position="728"/>
        <end position="767"/>
    </location>
</feature>